<keyword evidence="2" id="KW-1133">Transmembrane helix</keyword>
<keyword evidence="4" id="KW-1185">Reference proteome</keyword>
<dbReference type="EMBL" id="JAKOGI010000192">
    <property type="protein sequence ID" value="KAJ8440387.1"/>
    <property type="molecule type" value="Genomic_DNA"/>
</dbReference>
<feature type="compositionally biased region" description="Polar residues" evidence="1">
    <location>
        <begin position="1"/>
        <end position="15"/>
    </location>
</feature>
<name>A0A9Q1KCM2_9CARY</name>
<dbReference type="Proteomes" id="UP001153076">
    <property type="component" value="Unassembled WGS sequence"/>
</dbReference>
<dbReference type="AlphaFoldDB" id="A0A9Q1KCM2"/>
<evidence type="ECO:0000313" key="4">
    <source>
        <dbReference type="Proteomes" id="UP001153076"/>
    </source>
</evidence>
<evidence type="ECO:0000313" key="3">
    <source>
        <dbReference type="EMBL" id="KAJ8440387.1"/>
    </source>
</evidence>
<feature type="transmembrane region" description="Helical" evidence="2">
    <location>
        <begin position="341"/>
        <end position="360"/>
    </location>
</feature>
<organism evidence="3 4">
    <name type="scientific">Carnegiea gigantea</name>
    <dbReference type="NCBI Taxonomy" id="171969"/>
    <lineage>
        <taxon>Eukaryota</taxon>
        <taxon>Viridiplantae</taxon>
        <taxon>Streptophyta</taxon>
        <taxon>Embryophyta</taxon>
        <taxon>Tracheophyta</taxon>
        <taxon>Spermatophyta</taxon>
        <taxon>Magnoliopsida</taxon>
        <taxon>eudicotyledons</taxon>
        <taxon>Gunneridae</taxon>
        <taxon>Pentapetalae</taxon>
        <taxon>Caryophyllales</taxon>
        <taxon>Cactineae</taxon>
        <taxon>Cactaceae</taxon>
        <taxon>Cactoideae</taxon>
        <taxon>Echinocereeae</taxon>
        <taxon>Carnegiea</taxon>
    </lineage>
</organism>
<gene>
    <name evidence="3" type="ORF">Cgig2_019376</name>
</gene>
<sequence length="576" mass="65819">MIGTLPSEQSRQNLAIGSLENRLRHGQRTRSSCLGRTTSISPGPGPHNVLSIAQNLGTCPIQNSGGVIGSNQVPDSGPGYKLYSNINKSKAKKLQWTGNYLKTTYLSNASSWRSCSFLWVGLIIFSYYWSSGHFHRFCELIFLYCCSSETSCRVGLISFLRYWASEPSYGSGLIIYLSCWSSEPSCRLNHLLLSLEQRTLVQIKLNHLSLLLDQRTLMLNHLPASFEQQTFLWVKLNYVHVSMEQRNLHIRLNHVPLTLEQRTFLWIRLNYLPVLLEQQMFMLRTFMCVRPTYLHVTLEQRTFMWVRLIIFLCCWSSVPLCGLGLIIFLCRWSNEPSCGGPSLIIFFEPSCVLGLIIFLCHYNSRPFYRSGLIIFLYRWSSEHLHAGQANLSSYITRAATLHTDLFTGHVDFMDKMLKLLVSSNAFARQNRTTNSLKNGLRPDQRTQSGALGRTRKELIKRELVGFPDREPNLVLGSRNLPRFGTIDFIELYPRMQEDIKEIKTLPLSGDLVNGIDVIIHNIAGQVFACFAMKLGVAHSHKLKIRFWPKMGHNMGTTSWNLWSKFGIRLFRGGASC</sequence>
<keyword evidence="2" id="KW-0812">Transmembrane</keyword>
<proteinExistence type="predicted"/>
<reference evidence="3" key="1">
    <citation type="submission" date="2022-04" db="EMBL/GenBank/DDBJ databases">
        <title>Carnegiea gigantea Genome sequencing and assembly v2.</title>
        <authorList>
            <person name="Copetti D."/>
            <person name="Sanderson M.J."/>
            <person name="Burquez A."/>
            <person name="Wojciechowski M.F."/>
        </authorList>
    </citation>
    <scope>NUCLEOTIDE SEQUENCE</scope>
    <source>
        <strain evidence="3">SGP5-SGP5p</strain>
        <tissue evidence="3">Aerial part</tissue>
    </source>
</reference>
<keyword evidence="2" id="KW-0472">Membrane</keyword>
<evidence type="ECO:0000256" key="1">
    <source>
        <dbReference type="SAM" id="MobiDB-lite"/>
    </source>
</evidence>
<evidence type="ECO:0000256" key="2">
    <source>
        <dbReference type="SAM" id="Phobius"/>
    </source>
</evidence>
<feature type="transmembrane region" description="Helical" evidence="2">
    <location>
        <begin position="308"/>
        <end position="329"/>
    </location>
</feature>
<protein>
    <submittedName>
        <fullName evidence="3">Uncharacterized protein</fullName>
    </submittedName>
</protein>
<accession>A0A9Q1KCM2</accession>
<comment type="caution">
    <text evidence="3">The sequence shown here is derived from an EMBL/GenBank/DDBJ whole genome shotgun (WGS) entry which is preliminary data.</text>
</comment>
<feature type="region of interest" description="Disordered" evidence="1">
    <location>
        <begin position="1"/>
        <end position="21"/>
    </location>
</feature>